<dbReference type="EMBL" id="VSSQ01086685">
    <property type="protein sequence ID" value="MPN33928.1"/>
    <property type="molecule type" value="Genomic_DNA"/>
</dbReference>
<gene>
    <name evidence="1" type="ORF">SDC9_181420</name>
</gene>
<protein>
    <submittedName>
        <fullName evidence="1">Uncharacterized protein</fullName>
    </submittedName>
</protein>
<sequence>MKFNLIEEGLAVVAPSIIKGEKITADRLRELLFYKKEQYEEISRRSAELWRNLKSELESKDIETTYKWSISGSHVQKYGIPERSLYYLGAKLILDLIEQENISFSQLTDTTSEEILKKSGIYK</sequence>
<reference evidence="1" key="1">
    <citation type="submission" date="2019-08" db="EMBL/GenBank/DDBJ databases">
        <authorList>
            <person name="Kucharzyk K."/>
            <person name="Murdoch R.W."/>
            <person name="Higgins S."/>
            <person name="Loffler F."/>
        </authorList>
    </citation>
    <scope>NUCLEOTIDE SEQUENCE</scope>
</reference>
<dbReference type="AlphaFoldDB" id="A0A645H4I4"/>
<comment type="caution">
    <text evidence="1">The sequence shown here is derived from an EMBL/GenBank/DDBJ whole genome shotgun (WGS) entry which is preliminary data.</text>
</comment>
<proteinExistence type="predicted"/>
<accession>A0A645H4I4</accession>
<name>A0A645H4I4_9ZZZZ</name>
<organism evidence="1">
    <name type="scientific">bioreactor metagenome</name>
    <dbReference type="NCBI Taxonomy" id="1076179"/>
    <lineage>
        <taxon>unclassified sequences</taxon>
        <taxon>metagenomes</taxon>
        <taxon>ecological metagenomes</taxon>
    </lineage>
</organism>
<evidence type="ECO:0000313" key="1">
    <source>
        <dbReference type="EMBL" id="MPN33928.1"/>
    </source>
</evidence>